<dbReference type="PROSITE" id="PS50994">
    <property type="entry name" value="INTEGRASE"/>
    <property type="match status" value="1"/>
</dbReference>
<comment type="caution">
    <text evidence="5">The sequence shown here is derived from an EMBL/GenBank/DDBJ whole genome shotgun (WGS) entry which is preliminary data.</text>
</comment>
<dbReference type="PANTHER" id="PTHR42648:SF32">
    <property type="entry name" value="RIBONUCLEASE H-LIKE DOMAIN, GAG-PRE-INTEGRASE DOMAIN PROTEIN-RELATED"/>
    <property type="match status" value="1"/>
</dbReference>
<feature type="compositionally biased region" description="Polar residues" evidence="3">
    <location>
        <begin position="280"/>
        <end position="292"/>
    </location>
</feature>
<proteinExistence type="predicted"/>
<evidence type="ECO:0000256" key="3">
    <source>
        <dbReference type="SAM" id="MobiDB-lite"/>
    </source>
</evidence>
<keyword evidence="1" id="KW-0479">Metal-binding</keyword>
<feature type="domain" description="Integrase catalytic" evidence="4">
    <location>
        <begin position="1"/>
        <end position="107"/>
    </location>
</feature>
<evidence type="ECO:0000259" key="4">
    <source>
        <dbReference type="PROSITE" id="PS50994"/>
    </source>
</evidence>
<dbReference type="InterPro" id="IPR012337">
    <property type="entry name" value="RNaseH-like_sf"/>
</dbReference>
<dbReference type="Pfam" id="PF07727">
    <property type="entry name" value="RVT_2"/>
    <property type="match status" value="1"/>
</dbReference>
<dbReference type="Pfam" id="PF25597">
    <property type="entry name" value="SH3_retrovirus"/>
    <property type="match status" value="1"/>
</dbReference>
<evidence type="ECO:0000256" key="2">
    <source>
        <dbReference type="ARBA" id="ARBA00022801"/>
    </source>
</evidence>
<keyword evidence="2" id="KW-0378">Hydrolase</keyword>
<dbReference type="Gene3D" id="3.30.420.10">
    <property type="entry name" value="Ribonuclease H-like superfamily/Ribonuclease H"/>
    <property type="match status" value="1"/>
</dbReference>
<dbReference type="PANTHER" id="PTHR42648">
    <property type="entry name" value="TRANSPOSASE, PUTATIVE-RELATED"/>
    <property type="match status" value="1"/>
</dbReference>
<dbReference type="InterPro" id="IPR013103">
    <property type="entry name" value="RVT_2"/>
</dbReference>
<reference evidence="5" key="2">
    <citation type="submission" date="2022-01" db="EMBL/GenBank/DDBJ databases">
        <authorList>
            <person name="Yamashiro T."/>
            <person name="Shiraishi A."/>
            <person name="Satake H."/>
            <person name="Nakayama K."/>
        </authorList>
    </citation>
    <scope>NUCLEOTIDE SEQUENCE</scope>
</reference>
<dbReference type="Proteomes" id="UP001151760">
    <property type="component" value="Unassembled WGS sequence"/>
</dbReference>
<dbReference type="InterPro" id="IPR057670">
    <property type="entry name" value="SH3_retrovirus"/>
</dbReference>
<accession>A0ABQ4XLH3</accession>
<evidence type="ECO:0000256" key="1">
    <source>
        <dbReference type="ARBA" id="ARBA00022723"/>
    </source>
</evidence>
<dbReference type="InterPro" id="IPR001584">
    <property type="entry name" value="Integrase_cat-core"/>
</dbReference>
<dbReference type="SUPFAM" id="SSF53098">
    <property type="entry name" value="Ribonuclease H-like"/>
    <property type="match status" value="1"/>
</dbReference>
<organism evidence="5 6">
    <name type="scientific">Tanacetum coccineum</name>
    <dbReference type="NCBI Taxonomy" id="301880"/>
    <lineage>
        <taxon>Eukaryota</taxon>
        <taxon>Viridiplantae</taxon>
        <taxon>Streptophyta</taxon>
        <taxon>Embryophyta</taxon>
        <taxon>Tracheophyta</taxon>
        <taxon>Spermatophyta</taxon>
        <taxon>Magnoliopsida</taxon>
        <taxon>eudicotyledons</taxon>
        <taxon>Gunneridae</taxon>
        <taxon>Pentapetalae</taxon>
        <taxon>asterids</taxon>
        <taxon>campanulids</taxon>
        <taxon>Asterales</taxon>
        <taxon>Asteraceae</taxon>
        <taxon>Asteroideae</taxon>
        <taxon>Anthemideae</taxon>
        <taxon>Anthemidinae</taxon>
        <taxon>Tanacetum</taxon>
    </lineage>
</organism>
<gene>
    <name evidence="5" type="ORF">Tco_0680435</name>
</gene>
<sequence>MENLNEIRVKELRSDNETEFRNRKLKEFYDEKGISKNLSSPCTSEQNGIAERRNRTLIEEAKTMLNSTNIHKQFWGDDVNNACYTQNRSIIVKKHRKTTYDVFRGRSPDISYFYVFGCHVHIHSHRDHLGKFDEKADDGLFLGYSPMAKAFRVFNIIRQEMEETYHVTFSEDDEAISKSSTEGDEVNFNENRSFPYDEFIIPMNKVPQSSGNNDYFLYVLNSPGEIPELTTPDAILKLTIVDDNNILDEHDDFESVEDLGLDEDQAPTIIKPINKAKPSPTINSPSAGVTTRSKIRDSEATSAHECLYVNFLFEIEPKKVIEALEEEGWIIAILEAIKIFLAYAAYMGFREYQMDMKSAFLNGKISKEVYVQQPPGFESSEFPNHVCKLDKALYGLKQAPKAWYETLSTLFIQHKKFRDPMDEGGSALKMPNLNQFNTSEEGKLTLDDVKAQMQEMQRLAFLIKEKEKIKNKADQFLITKISYMINNHTKEETMTIERNNQPLSLILYEKFMLKTLGFSEWIEIHVMASKNKTKANDVLLKNLKAKFKWIMSQAEKLGIPPPLELSAFGLSATEKKRKKAQRSPRKESEFHLATTTQLIRLQNDIQRDTPEGEEMFKKIELTIEARNDVAEARKTVKENLDGLGQHIIEGLAECKASVSNLRRIQVKDIVKEVEDYLKTYSSSGMDISWLRLFSIGSDRDFSCS</sequence>
<feature type="region of interest" description="Disordered" evidence="3">
    <location>
        <begin position="273"/>
        <end position="295"/>
    </location>
</feature>
<protein>
    <submittedName>
        <fullName evidence="5">Retrovirus-related pol polyprotein from transposon TNT 1-94</fullName>
    </submittedName>
</protein>
<evidence type="ECO:0000313" key="5">
    <source>
        <dbReference type="EMBL" id="GJS65871.1"/>
    </source>
</evidence>
<dbReference type="EMBL" id="BQNB010009609">
    <property type="protein sequence ID" value="GJS65871.1"/>
    <property type="molecule type" value="Genomic_DNA"/>
</dbReference>
<dbReference type="InterPro" id="IPR036397">
    <property type="entry name" value="RNaseH_sf"/>
</dbReference>
<name>A0ABQ4XLH3_9ASTR</name>
<keyword evidence="6" id="KW-1185">Reference proteome</keyword>
<dbReference type="InterPro" id="IPR039537">
    <property type="entry name" value="Retrotran_Ty1/copia-like"/>
</dbReference>
<reference evidence="5" key="1">
    <citation type="journal article" date="2022" name="Int. J. Mol. Sci.">
        <title>Draft Genome of Tanacetum Coccineum: Genomic Comparison of Closely Related Tanacetum-Family Plants.</title>
        <authorList>
            <person name="Yamashiro T."/>
            <person name="Shiraishi A."/>
            <person name="Nakayama K."/>
            <person name="Satake H."/>
        </authorList>
    </citation>
    <scope>NUCLEOTIDE SEQUENCE</scope>
</reference>
<evidence type="ECO:0000313" key="6">
    <source>
        <dbReference type="Proteomes" id="UP001151760"/>
    </source>
</evidence>